<reference evidence="2 3" key="1">
    <citation type="journal article" date="2014" name="Gut Pathog.">
        <title>Gene clusters of Hafnia alvei strain FB1 important in survival and pathogenesis: a draft genome perspective.</title>
        <authorList>
            <person name="Tan J.Y."/>
            <person name="Yin W.F."/>
            <person name="Chan K.G."/>
        </authorList>
    </citation>
    <scope>NUCLEOTIDE SEQUENCE [LARGE SCALE GENOMIC DNA]</scope>
    <source>
        <strain evidence="2 3">FB1</strain>
    </source>
</reference>
<proteinExistence type="predicted"/>
<dbReference type="EMBL" id="CP009706">
    <property type="protein sequence ID" value="AIU71736.1"/>
    <property type="molecule type" value="Genomic_DNA"/>
</dbReference>
<keyword evidence="1" id="KW-0472">Membrane</keyword>
<dbReference type="Gene3D" id="1.20.120.1760">
    <property type="match status" value="1"/>
</dbReference>
<keyword evidence="3" id="KW-1185">Reference proteome</keyword>
<protein>
    <submittedName>
        <fullName evidence="2">Membrane protein</fullName>
    </submittedName>
</protein>
<keyword evidence="1" id="KW-0812">Transmembrane</keyword>
<dbReference type="Proteomes" id="UP000029986">
    <property type="component" value="Chromosome"/>
</dbReference>
<dbReference type="GO" id="GO:0008654">
    <property type="term" value="P:phospholipid biosynthetic process"/>
    <property type="evidence" value="ECO:0007669"/>
    <property type="project" value="InterPro"/>
</dbReference>
<dbReference type="RefSeq" id="WP_025801607.1">
    <property type="nucleotide sequence ID" value="NZ_CP009706.1"/>
</dbReference>
<keyword evidence="1" id="KW-1133">Transmembrane helix</keyword>
<accession>A0A097QZ23</accession>
<evidence type="ECO:0000256" key="1">
    <source>
        <dbReference type="SAM" id="Phobius"/>
    </source>
</evidence>
<dbReference type="GO" id="GO:0016020">
    <property type="term" value="C:membrane"/>
    <property type="evidence" value="ECO:0007669"/>
    <property type="project" value="InterPro"/>
</dbReference>
<gene>
    <name evidence="2" type="ORF">AT03_04525</name>
</gene>
<organism evidence="2 3">
    <name type="scientific">Hafnia alvei FB1</name>
    <dbReference type="NCBI Taxonomy" id="1453496"/>
    <lineage>
        <taxon>Bacteria</taxon>
        <taxon>Pseudomonadati</taxon>
        <taxon>Pseudomonadota</taxon>
        <taxon>Gammaproteobacteria</taxon>
        <taxon>Enterobacterales</taxon>
        <taxon>Hafniaceae</taxon>
        <taxon>Hafnia</taxon>
    </lineage>
</organism>
<feature type="transmembrane region" description="Helical" evidence="1">
    <location>
        <begin position="53"/>
        <end position="75"/>
    </location>
</feature>
<dbReference type="InterPro" id="IPR043130">
    <property type="entry name" value="CDP-OH_PTrfase_TM_dom"/>
</dbReference>
<dbReference type="HOGENOM" id="CLU_088602_0_0_6"/>
<evidence type="ECO:0000313" key="2">
    <source>
        <dbReference type="EMBL" id="AIU71736.1"/>
    </source>
</evidence>
<sequence>MTLYDIKPKFQNLLRPMVVKLHAGGVTANQVTLLAMLTSVFLGGLLMYFPTPILYISLPFYLFFRMALNAIDGMLAREFKQQSTLGAILNEVGDIISDAALYLAFAFLTGIAPWLVILVVLLSWLTEFCGVIAQTLTGIRNYRGPLGKSDRAFLLGALGLFIALWPQYISVANIVFGIAALLLAWTCINRCRSALEAKNA</sequence>
<evidence type="ECO:0000313" key="3">
    <source>
        <dbReference type="Proteomes" id="UP000029986"/>
    </source>
</evidence>
<dbReference type="InterPro" id="IPR000462">
    <property type="entry name" value="CDP-OH_P_trans"/>
</dbReference>
<dbReference type="AlphaFoldDB" id="A0A097QZ23"/>
<dbReference type="PATRIC" id="fig|1453496.5.peg.902"/>
<dbReference type="eggNOG" id="COG0558">
    <property type="taxonomic scope" value="Bacteria"/>
</dbReference>
<dbReference type="OrthoDB" id="1034332at2"/>
<dbReference type="GO" id="GO:0016780">
    <property type="term" value="F:phosphotransferase activity, for other substituted phosphate groups"/>
    <property type="evidence" value="ECO:0007669"/>
    <property type="project" value="InterPro"/>
</dbReference>
<name>A0A097QZ23_HAFAL</name>
<feature type="transmembrane region" description="Helical" evidence="1">
    <location>
        <begin position="174"/>
        <end position="191"/>
    </location>
</feature>
<dbReference type="KEGG" id="hav:AT03_04525"/>
<dbReference type="Pfam" id="PF01066">
    <property type="entry name" value="CDP-OH_P_transf"/>
    <property type="match status" value="1"/>
</dbReference>